<evidence type="ECO:0000259" key="10">
    <source>
        <dbReference type="PROSITE" id="PS50893"/>
    </source>
</evidence>
<evidence type="ECO:0000313" key="12">
    <source>
        <dbReference type="Proteomes" id="UP001180020"/>
    </source>
</evidence>
<keyword evidence="3" id="KW-0813">Transport</keyword>
<evidence type="ECO:0000256" key="4">
    <source>
        <dbReference type="ARBA" id="ARBA00022692"/>
    </source>
</evidence>
<feature type="transmembrane region" description="Helical" evidence="9">
    <location>
        <begin position="1040"/>
        <end position="1061"/>
    </location>
</feature>
<feature type="transmembrane region" description="Helical" evidence="9">
    <location>
        <begin position="1068"/>
        <end position="1089"/>
    </location>
</feature>
<dbReference type="InterPro" id="IPR015424">
    <property type="entry name" value="PyrdxlP-dep_Trfase"/>
</dbReference>
<feature type="transmembrane region" description="Helical" evidence="9">
    <location>
        <begin position="1005"/>
        <end position="1028"/>
    </location>
</feature>
<dbReference type="InterPro" id="IPR052215">
    <property type="entry name" value="Plant_ABCG"/>
</dbReference>
<feature type="transmembrane region" description="Helical" evidence="9">
    <location>
        <begin position="1155"/>
        <end position="1176"/>
    </location>
</feature>
<dbReference type="Pfam" id="PF19055">
    <property type="entry name" value="ABC2_membrane_7"/>
    <property type="match status" value="1"/>
</dbReference>
<organism evidence="11 12">
    <name type="scientific">Acorus calamus</name>
    <name type="common">Sweet flag</name>
    <dbReference type="NCBI Taxonomy" id="4465"/>
    <lineage>
        <taxon>Eukaryota</taxon>
        <taxon>Viridiplantae</taxon>
        <taxon>Streptophyta</taxon>
        <taxon>Embryophyta</taxon>
        <taxon>Tracheophyta</taxon>
        <taxon>Spermatophyta</taxon>
        <taxon>Magnoliopsida</taxon>
        <taxon>Liliopsida</taxon>
        <taxon>Acoraceae</taxon>
        <taxon>Acorus</taxon>
    </lineage>
</organism>
<dbReference type="InterPro" id="IPR000192">
    <property type="entry name" value="Aminotrans_V_dom"/>
</dbReference>
<dbReference type="InterPro" id="IPR015421">
    <property type="entry name" value="PyrdxlP-dep_Trfase_major"/>
</dbReference>
<comment type="subcellular location">
    <subcellularLocation>
        <location evidence="1">Membrane</location>
        <topology evidence="1">Multi-pass membrane protein</topology>
    </subcellularLocation>
</comment>
<dbReference type="Gene3D" id="3.90.1150.10">
    <property type="entry name" value="Aspartate Aminotransferase, domain 1"/>
    <property type="match status" value="1"/>
</dbReference>
<evidence type="ECO:0000256" key="1">
    <source>
        <dbReference type="ARBA" id="ARBA00004141"/>
    </source>
</evidence>
<evidence type="ECO:0000256" key="5">
    <source>
        <dbReference type="ARBA" id="ARBA00022741"/>
    </source>
</evidence>
<comment type="similarity">
    <text evidence="2">Belongs to the ABC transporter superfamily. ABCG family. Eye pigment precursor importer (TC 3.A.1.204) subfamily.</text>
</comment>
<keyword evidence="6" id="KW-0067">ATP-binding</keyword>
<evidence type="ECO:0000256" key="8">
    <source>
        <dbReference type="ARBA" id="ARBA00023136"/>
    </source>
</evidence>
<reference evidence="11" key="2">
    <citation type="submission" date="2023-06" db="EMBL/GenBank/DDBJ databases">
        <authorList>
            <person name="Ma L."/>
            <person name="Liu K.-W."/>
            <person name="Li Z."/>
            <person name="Hsiao Y.-Y."/>
            <person name="Qi Y."/>
            <person name="Fu T."/>
            <person name="Tang G."/>
            <person name="Zhang D."/>
            <person name="Sun W.-H."/>
            <person name="Liu D.-K."/>
            <person name="Li Y."/>
            <person name="Chen G.-Z."/>
            <person name="Liu X.-D."/>
            <person name="Liao X.-Y."/>
            <person name="Jiang Y.-T."/>
            <person name="Yu X."/>
            <person name="Hao Y."/>
            <person name="Huang J."/>
            <person name="Zhao X.-W."/>
            <person name="Ke S."/>
            <person name="Chen Y.-Y."/>
            <person name="Wu W.-L."/>
            <person name="Hsu J.-L."/>
            <person name="Lin Y.-F."/>
            <person name="Huang M.-D."/>
            <person name="Li C.-Y."/>
            <person name="Huang L."/>
            <person name="Wang Z.-W."/>
            <person name="Zhao X."/>
            <person name="Zhong W.-Y."/>
            <person name="Peng D.-H."/>
            <person name="Ahmad S."/>
            <person name="Lan S."/>
            <person name="Zhang J.-S."/>
            <person name="Tsai W.-C."/>
            <person name="Van De Peer Y."/>
            <person name="Liu Z.-J."/>
        </authorList>
    </citation>
    <scope>NUCLEOTIDE SEQUENCE</scope>
    <source>
        <strain evidence="11">CP</strain>
        <tissue evidence="11">Leaves</tissue>
    </source>
</reference>
<dbReference type="Pfam" id="PF00005">
    <property type="entry name" value="ABC_tran"/>
    <property type="match status" value="1"/>
</dbReference>
<dbReference type="GO" id="GO:0016887">
    <property type="term" value="F:ATP hydrolysis activity"/>
    <property type="evidence" value="ECO:0007669"/>
    <property type="project" value="InterPro"/>
</dbReference>
<keyword evidence="4 9" id="KW-0812">Transmembrane</keyword>
<dbReference type="InterPro" id="IPR003439">
    <property type="entry name" value="ABC_transporter-like_ATP-bd"/>
</dbReference>
<dbReference type="GO" id="GO:0140359">
    <property type="term" value="F:ABC-type transporter activity"/>
    <property type="evidence" value="ECO:0007669"/>
    <property type="project" value="InterPro"/>
</dbReference>
<keyword evidence="5" id="KW-0547">Nucleotide-binding</keyword>
<dbReference type="InterPro" id="IPR017871">
    <property type="entry name" value="ABC_transporter-like_CS"/>
</dbReference>
<accession>A0AAV9ET02</accession>
<dbReference type="InterPro" id="IPR043926">
    <property type="entry name" value="ABCG_dom"/>
</dbReference>
<dbReference type="PANTHER" id="PTHR48042">
    <property type="entry name" value="ABC TRANSPORTER G FAMILY MEMBER 11"/>
    <property type="match status" value="1"/>
</dbReference>
<keyword evidence="8 9" id="KW-0472">Membrane</keyword>
<feature type="domain" description="ABC transporter" evidence="10">
    <location>
        <begin position="663"/>
        <end position="897"/>
    </location>
</feature>
<dbReference type="PANTHER" id="PTHR48042:SF19">
    <property type="entry name" value="OS09G0472100 PROTEIN"/>
    <property type="match status" value="1"/>
</dbReference>
<keyword evidence="12" id="KW-1185">Reference proteome</keyword>
<dbReference type="SUPFAM" id="SSF53383">
    <property type="entry name" value="PLP-dependent transferases"/>
    <property type="match status" value="1"/>
</dbReference>
<dbReference type="GO" id="GO:0005524">
    <property type="term" value="F:ATP binding"/>
    <property type="evidence" value="ECO:0007669"/>
    <property type="project" value="UniProtKB-KW"/>
</dbReference>
<evidence type="ECO:0000256" key="2">
    <source>
        <dbReference type="ARBA" id="ARBA00005814"/>
    </source>
</evidence>
<dbReference type="InterPro" id="IPR003593">
    <property type="entry name" value="AAA+_ATPase"/>
</dbReference>
<evidence type="ECO:0000256" key="7">
    <source>
        <dbReference type="ARBA" id="ARBA00022989"/>
    </source>
</evidence>
<dbReference type="SUPFAM" id="SSF52540">
    <property type="entry name" value="P-loop containing nucleoside triphosphate hydrolases"/>
    <property type="match status" value="1"/>
</dbReference>
<name>A0AAV9ET02_ACOCL</name>
<dbReference type="Gene3D" id="3.40.50.300">
    <property type="entry name" value="P-loop containing nucleotide triphosphate hydrolases"/>
    <property type="match status" value="1"/>
</dbReference>
<dbReference type="InterPro" id="IPR015422">
    <property type="entry name" value="PyrdxlP-dep_Trfase_small"/>
</dbReference>
<evidence type="ECO:0000256" key="9">
    <source>
        <dbReference type="SAM" id="Phobius"/>
    </source>
</evidence>
<gene>
    <name evidence="11" type="primary">ABCG11</name>
    <name evidence="11" type="ORF">QJS10_CPA05g02326</name>
</gene>
<dbReference type="SMART" id="SM00382">
    <property type="entry name" value="AAA"/>
    <property type="match status" value="1"/>
</dbReference>
<dbReference type="EMBL" id="JAUJYO010000005">
    <property type="protein sequence ID" value="KAK1316134.1"/>
    <property type="molecule type" value="Genomic_DNA"/>
</dbReference>
<dbReference type="Pfam" id="PF00266">
    <property type="entry name" value="Aminotran_5"/>
    <property type="match status" value="1"/>
</dbReference>
<reference evidence="11" key="1">
    <citation type="journal article" date="2023" name="Nat. Commun.">
        <title>Diploid and tetraploid genomes of Acorus and the evolution of monocots.</title>
        <authorList>
            <person name="Ma L."/>
            <person name="Liu K.W."/>
            <person name="Li Z."/>
            <person name="Hsiao Y.Y."/>
            <person name="Qi Y."/>
            <person name="Fu T."/>
            <person name="Tang G.D."/>
            <person name="Zhang D."/>
            <person name="Sun W.H."/>
            <person name="Liu D.K."/>
            <person name="Li Y."/>
            <person name="Chen G.Z."/>
            <person name="Liu X.D."/>
            <person name="Liao X.Y."/>
            <person name="Jiang Y.T."/>
            <person name="Yu X."/>
            <person name="Hao Y."/>
            <person name="Huang J."/>
            <person name="Zhao X.W."/>
            <person name="Ke S."/>
            <person name="Chen Y.Y."/>
            <person name="Wu W.L."/>
            <person name="Hsu J.L."/>
            <person name="Lin Y.F."/>
            <person name="Huang M.D."/>
            <person name="Li C.Y."/>
            <person name="Huang L."/>
            <person name="Wang Z.W."/>
            <person name="Zhao X."/>
            <person name="Zhong W.Y."/>
            <person name="Peng D.H."/>
            <person name="Ahmad S."/>
            <person name="Lan S."/>
            <person name="Zhang J.S."/>
            <person name="Tsai W.C."/>
            <person name="Van de Peer Y."/>
            <person name="Liu Z.J."/>
        </authorList>
    </citation>
    <scope>NUCLEOTIDE SEQUENCE</scope>
    <source>
        <strain evidence="11">CP</strain>
    </source>
</reference>
<dbReference type="Pfam" id="PF01061">
    <property type="entry name" value="ABC2_membrane"/>
    <property type="match status" value="1"/>
</dbReference>
<dbReference type="InterPro" id="IPR027417">
    <property type="entry name" value="P-loop_NTPase"/>
</dbReference>
<comment type="caution">
    <text evidence="11">The sequence shown here is derived from an EMBL/GenBank/DDBJ whole genome shotgun (WGS) entry which is preliminary data.</text>
</comment>
<evidence type="ECO:0000256" key="3">
    <source>
        <dbReference type="ARBA" id="ARBA00022448"/>
    </source>
</evidence>
<protein>
    <submittedName>
        <fullName evidence="11">ABC transporter G family member 11</fullName>
    </submittedName>
</protein>
<proteinExistence type="inferred from homology"/>
<dbReference type="PROSITE" id="PS00211">
    <property type="entry name" value="ABC_TRANSPORTER_1"/>
    <property type="match status" value="1"/>
</dbReference>
<dbReference type="PROSITE" id="PS50893">
    <property type="entry name" value="ABC_TRANSPORTER_2"/>
    <property type="match status" value="1"/>
</dbReference>
<dbReference type="GO" id="GO:0016020">
    <property type="term" value="C:membrane"/>
    <property type="evidence" value="ECO:0007669"/>
    <property type="project" value="UniProtKB-SubCell"/>
</dbReference>
<sequence length="1207" mass="134756">MPGIGPEKMGPSDVEDRCEWLRSQLIGADAEFTTPFGKRALTYADHTASGRGLHCIETYITETVLPFYGNTHTDDSYVGHRTTKMAHQATEYVKRCMGGGPDDALLFCGAGTTAAIKRLQEVMGIAVPPTLRDRVLGMLKREERWVVFLGPYEHHSNLLSWRQSLAEVVEIGANDEGLIDFDALRAELGSGKYENRPVLGSFSACSNVTGIHTDVHSLARLLHQHGAFACFDYAASGPYVEIDMRSGDIDGYDAVFLSPHKFVGGPGTPGVLLMSKALYRLSSSLPSTCGGGTVRFVNGFNDKDTLYYDEIEEREDAGTPPIVQKIRASLAFWVKEYVGYELIESREQAYLDIAFDRLLKNPNVRVLGNTAVKRQPIISFLILPGEGDADRQPLHGRFVTKLLNDVFGIQARGGCSCAGPYGHLLLGVDDQLSLKFRSAIEKGYEGLKPGWTRVSFSYYLSREEVEFILDAIEFVAAYGHRFLQLYHFSLRTGKWSFKNGALNKGGLQEYRTSRGGGTDDMLRFYLEDARRIAEALPDYPLRLRFPKDVDSDVVLFERQKGVFFSSFNLDFSSNKLVLQEEEERVFKFKSFGHPGHPSYFDGPFYRNVRDFVEFGHLELSLLGEGLPCCIITPIIPPPPRNNHSGDIEKVVMNDEYAADGVSLTWEDLWVTATAGGKAKHILHGVTGYARPGEVLAIMGPSGCGKSTLLDTLADHYKEFNGEDDWSNNIIKAYVTQDDILMTTLTVREAVYYSAHLQLPDTMTSAEKRFRAETTIKEMGLQDAVNTRIGGWAVKGLSGGQKRRVSICMEILTRPKLLFLDEPTSGLDSAASYHVMSRIVGLAKHDGRTVVASIHQPSSEVFELFHNLCLLSYGKTVYFGPRSFTSEFFACNGFPCPSLTNPSDHYLRTVNKDFEDKDIERGPGANSISVEEAINVLVNAYKSSDTFHDVKHKVAEICKNSRGSMLMFIAAFLTFMAIGGFPSFVEDMKIFQRERLNGHYGVTSFVIGNTLSSIPYLALISIIPGAMAYYLVHLQKSFDHFIYFTLVLFTCMMLVESLMMIVASIVPDFLMGIITGAGIQGVMMLNGGFFRLPHDLPKPVWRYPMFYVAFHRYANQGFYKNEFIGLTFPNSDGTGTITGEEILRDVWQVNLSYSKWVDLAVLLGMVVLYRLLFLFIVKIKESLKTKMRGFMAVPPKQAQSVMELPEQN</sequence>
<dbReference type="AlphaFoldDB" id="A0AAV9ET02"/>
<feature type="transmembrane region" description="Helical" evidence="9">
    <location>
        <begin position="964"/>
        <end position="984"/>
    </location>
</feature>
<dbReference type="CDD" id="cd03213">
    <property type="entry name" value="ABCG_EPDR"/>
    <property type="match status" value="1"/>
</dbReference>
<evidence type="ECO:0000256" key="6">
    <source>
        <dbReference type="ARBA" id="ARBA00022840"/>
    </source>
</evidence>
<keyword evidence="7 9" id="KW-1133">Transmembrane helix</keyword>
<evidence type="ECO:0000313" key="11">
    <source>
        <dbReference type="EMBL" id="KAK1316134.1"/>
    </source>
</evidence>
<dbReference type="Proteomes" id="UP001180020">
    <property type="component" value="Unassembled WGS sequence"/>
</dbReference>
<dbReference type="Gene3D" id="3.40.640.10">
    <property type="entry name" value="Type I PLP-dependent aspartate aminotransferase-like (Major domain)"/>
    <property type="match status" value="1"/>
</dbReference>
<dbReference type="InterPro" id="IPR013525">
    <property type="entry name" value="ABC2_TM"/>
</dbReference>